<protein>
    <recommendedName>
        <fullName evidence="4">Retrotransposon gag domain-containing protein</fullName>
    </recommendedName>
</protein>
<gene>
    <name evidence="2" type="ORF">CCAM_LOCUS33361</name>
</gene>
<name>A0A484MRS2_9ASTE</name>
<keyword evidence="3" id="KW-1185">Reference proteome</keyword>
<feature type="compositionally biased region" description="Polar residues" evidence="1">
    <location>
        <begin position="131"/>
        <end position="141"/>
    </location>
</feature>
<evidence type="ECO:0008006" key="4">
    <source>
        <dbReference type="Google" id="ProtNLM"/>
    </source>
</evidence>
<proteinExistence type="predicted"/>
<dbReference type="OrthoDB" id="1300414at2759"/>
<dbReference type="Proteomes" id="UP000595140">
    <property type="component" value="Unassembled WGS sequence"/>
</dbReference>
<feature type="compositionally biased region" description="Polar residues" evidence="1">
    <location>
        <begin position="176"/>
        <end position="198"/>
    </location>
</feature>
<evidence type="ECO:0000313" key="3">
    <source>
        <dbReference type="Proteomes" id="UP000595140"/>
    </source>
</evidence>
<feature type="compositionally biased region" description="Pro residues" evidence="1">
    <location>
        <begin position="199"/>
        <end position="214"/>
    </location>
</feature>
<reference evidence="2 3" key="1">
    <citation type="submission" date="2018-04" db="EMBL/GenBank/DDBJ databases">
        <authorList>
            <person name="Vogel A."/>
        </authorList>
    </citation>
    <scope>NUCLEOTIDE SEQUENCE [LARGE SCALE GENOMIC DNA]</scope>
</reference>
<dbReference type="AlphaFoldDB" id="A0A484MRS2"/>
<sequence>MSHILQSLLYEDIAADQMKLKKDLDLLMSKIGEFTNSKDIPTFEGRNDPEKFLRWLKKVEHILILKDMPEGKMVKLVASRVQRNASTWWTNISTQRKFEGKPKVQTWEKMRKLLIKRFLPRDYHHMVPSSPFKTHTSTIPLSPQKPHHEAPPKTPRASTLRMFPTLSIPPLTPTPQASIENQPLSSLSPAPMVSNHSPTPLPQIPSKTTPPPSLTPTQDTSQFTPTPAVRQQPKTIPLPLLTTAHHTPNSCPTPPPQSLPKVVSLSLPQTPKSTLGESSFFMVQTPTFAPQFSKSDLPYSQTTETMQPTTPKIIWDEYDDEDYNPIWDDELVKKKEEVFEDAEDNPFWVTEMKEEDQEEKTHKEAVTPDAEISARDLSSLTVLCTKRVEFLQVPYEEKIEENCDSKWPI</sequence>
<dbReference type="PANTHER" id="PTHR35046">
    <property type="entry name" value="ZINC KNUCKLE (CCHC-TYPE) FAMILY PROTEIN"/>
    <property type="match status" value="1"/>
</dbReference>
<organism evidence="2 3">
    <name type="scientific">Cuscuta campestris</name>
    <dbReference type="NCBI Taxonomy" id="132261"/>
    <lineage>
        <taxon>Eukaryota</taxon>
        <taxon>Viridiplantae</taxon>
        <taxon>Streptophyta</taxon>
        <taxon>Embryophyta</taxon>
        <taxon>Tracheophyta</taxon>
        <taxon>Spermatophyta</taxon>
        <taxon>Magnoliopsida</taxon>
        <taxon>eudicotyledons</taxon>
        <taxon>Gunneridae</taxon>
        <taxon>Pentapetalae</taxon>
        <taxon>asterids</taxon>
        <taxon>lamiids</taxon>
        <taxon>Solanales</taxon>
        <taxon>Convolvulaceae</taxon>
        <taxon>Cuscuteae</taxon>
        <taxon>Cuscuta</taxon>
        <taxon>Cuscuta subgen. Grammica</taxon>
        <taxon>Cuscuta sect. Cleistogrammica</taxon>
    </lineage>
</organism>
<accession>A0A484MRS2</accession>
<evidence type="ECO:0000256" key="1">
    <source>
        <dbReference type="SAM" id="MobiDB-lite"/>
    </source>
</evidence>
<feature type="region of interest" description="Disordered" evidence="1">
    <location>
        <begin position="126"/>
        <end position="263"/>
    </location>
</feature>
<dbReference type="PANTHER" id="PTHR35046:SF23">
    <property type="entry name" value="NUCLEOTIDYLTRANSFERASE, RIBONUCLEASE H"/>
    <property type="match status" value="1"/>
</dbReference>
<dbReference type="EMBL" id="OOIL02004403">
    <property type="protein sequence ID" value="VFQ91585.1"/>
    <property type="molecule type" value="Genomic_DNA"/>
</dbReference>
<evidence type="ECO:0000313" key="2">
    <source>
        <dbReference type="EMBL" id="VFQ91585.1"/>
    </source>
</evidence>